<dbReference type="Proteomes" id="UP000789702">
    <property type="component" value="Unassembled WGS sequence"/>
</dbReference>
<sequence length="51" mass="6168">YWQVEVKEEDKEKTVFIIKYDLYEFNIIPFGLCNTPSTFLRLMDIVLRPVL</sequence>
<dbReference type="EMBL" id="CAJVPU010018392">
    <property type="protein sequence ID" value="CAG8665500.1"/>
    <property type="molecule type" value="Genomic_DNA"/>
</dbReference>
<evidence type="ECO:0000313" key="2">
    <source>
        <dbReference type="Proteomes" id="UP000789702"/>
    </source>
</evidence>
<gene>
    <name evidence="1" type="ORF">DHETER_LOCUS9946</name>
</gene>
<reference evidence="1" key="1">
    <citation type="submission" date="2021-06" db="EMBL/GenBank/DDBJ databases">
        <authorList>
            <person name="Kallberg Y."/>
            <person name="Tangrot J."/>
            <person name="Rosling A."/>
        </authorList>
    </citation>
    <scope>NUCLEOTIDE SEQUENCE</scope>
    <source>
        <strain evidence="1">IL203A</strain>
    </source>
</reference>
<comment type="caution">
    <text evidence="1">The sequence shown here is derived from an EMBL/GenBank/DDBJ whole genome shotgun (WGS) entry which is preliminary data.</text>
</comment>
<evidence type="ECO:0000313" key="1">
    <source>
        <dbReference type="EMBL" id="CAG8665500.1"/>
    </source>
</evidence>
<feature type="non-terminal residue" evidence="1">
    <location>
        <position position="1"/>
    </location>
</feature>
<proteinExistence type="predicted"/>
<keyword evidence="2" id="KW-1185">Reference proteome</keyword>
<protein>
    <submittedName>
        <fullName evidence="1">5058_t:CDS:1</fullName>
    </submittedName>
</protein>
<name>A0ACA9NQI3_9GLOM</name>
<accession>A0ACA9NQI3</accession>
<organism evidence="1 2">
    <name type="scientific">Dentiscutata heterogama</name>
    <dbReference type="NCBI Taxonomy" id="1316150"/>
    <lineage>
        <taxon>Eukaryota</taxon>
        <taxon>Fungi</taxon>
        <taxon>Fungi incertae sedis</taxon>
        <taxon>Mucoromycota</taxon>
        <taxon>Glomeromycotina</taxon>
        <taxon>Glomeromycetes</taxon>
        <taxon>Diversisporales</taxon>
        <taxon>Gigasporaceae</taxon>
        <taxon>Dentiscutata</taxon>
    </lineage>
</organism>